<reference evidence="2 3" key="1">
    <citation type="submission" date="2017-11" db="EMBL/GenBank/DDBJ databases">
        <title>De novo assembly and phasing of dikaryotic genomes from two isolates of Puccinia coronata f. sp. avenae, the causal agent of oat crown rust.</title>
        <authorList>
            <person name="Miller M.E."/>
            <person name="Zhang Y."/>
            <person name="Omidvar V."/>
            <person name="Sperschneider J."/>
            <person name="Schwessinger B."/>
            <person name="Raley C."/>
            <person name="Palmer J.M."/>
            <person name="Garnica D."/>
            <person name="Upadhyaya N."/>
            <person name="Rathjen J."/>
            <person name="Taylor J.M."/>
            <person name="Park R.F."/>
            <person name="Dodds P.N."/>
            <person name="Hirsch C.D."/>
            <person name="Kianian S.F."/>
            <person name="Figueroa M."/>
        </authorList>
    </citation>
    <scope>NUCLEOTIDE SEQUENCE [LARGE SCALE GENOMIC DNA]</scope>
    <source>
        <strain evidence="2">12SD80</strain>
    </source>
</reference>
<comment type="caution">
    <text evidence="2">The sequence shown here is derived from an EMBL/GenBank/DDBJ whole genome shotgun (WGS) entry which is preliminary data.</text>
</comment>
<dbReference type="AlphaFoldDB" id="A0A2N5TMQ3"/>
<accession>A0A2N5TMQ3</accession>
<dbReference type="Proteomes" id="UP000235392">
    <property type="component" value="Unassembled WGS sequence"/>
</dbReference>
<organism evidence="2 3">
    <name type="scientific">Puccinia coronata f. sp. avenae</name>
    <dbReference type="NCBI Taxonomy" id="200324"/>
    <lineage>
        <taxon>Eukaryota</taxon>
        <taxon>Fungi</taxon>
        <taxon>Dikarya</taxon>
        <taxon>Basidiomycota</taxon>
        <taxon>Pucciniomycotina</taxon>
        <taxon>Pucciniomycetes</taxon>
        <taxon>Pucciniales</taxon>
        <taxon>Pucciniaceae</taxon>
        <taxon>Puccinia</taxon>
    </lineage>
</organism>
<sequence length="134" mass="15362">MCERQRNPAGNGQTSHVLALNDKESNGEENGVGAPIPMSLDDSTQDTQNRNELAKTTIQKQLMRMKGLTLLRHPFCLEWALVPRMFSHPVLRQTPRLVHLQDLAGWPPLIRFYFSRIHLYTNERSHPSFSTIRG</sequence>
<dbReference type="EMBL" id="PGCI01000443">
    <property type="protein sequence ID" value="PLW26786.1"/>
    <property type="molecule type" value="Genomic_DNA"/>
</dbReference>
<evidence type="ECO:0000313" key="3">
    <source>
        <dbReference type="Proteomes" id="UP000235392"/>
    </source>
</evidence>
<proteinExistence type="predicted"/>
<gene>
    <name evidence="2" type="ORF">PCASD_23427</name>
</gene>
<evidence type="ECO:0000313" key="2">
    <source>
        <dbReference type="EMBL" id="PLW26786.1"/>
    </source>
</evidence>
<feature type="region of interest" description="Disordered" evidence="1">
    <location>
        <begin position="24"/>
        <end position="48"/>
    </location>
</feature>
<name>A0A2N5TMQ3_9BASI</name>
<protein>
    <submittedName>
        <fullName evidence="2">Uncharacterized protein</fullName>
    </submittedName>
</protein>
<evidence type="ECO:0000256" key="1">
    <source>
        <dbReference type="SAM" id="MobiDB-lite"/>
    </source>
</evidence>